<dbReference type="GO" id="GO:0006082">
    <property type="term" value="P:organic acid metabolic process"/>
    <property type="evidence" value="ECO:0007669"/>
    <property type="project" value="TreeGrafter"/>
</dbReference>
<evidence type="ECO:0000256" key="2">
    <source>
        <dbReference type="ARBA" id="ARBA00010617"/>
    </source>
</evidence>
<keyword evidence="4 8" id="KW-0560">Oxidoreductase</keyword>
<evidence type="ECO:0000256" key="3">
    <source>
        <dbReference type="ARBA" id="ARBA00022723"/>
    </source>
</evidence>
<dbReference type="PANTHER" id="PTHR24300:SF403">
    <property type="entry name" value="CYTOCHROME P450 306A1"/>
    <property type="match status" value="1"/>
</dbReference>
<evidence type="ECO:0000256" key="4">
    <source>
        <dbReference type="ARBA" id="ARBA00023002"/>
    </source>
</evidence>
<keyword evidence="7 8" id="KW-0349">Heme</keyword>
<evidence type="ECO:0000256" key="6">
    <source>
        <dbReference type="ARBA" id="ARBA00023136"/>
    </source>
</evidence>
<dbReference type="PRINTS" id="PR00463">
    <property type="entry name" value="EP450I"/>
</dbReference>
<evidence type="ECO:0000256" key="9">
    <source>
        <dbReference type="SAM" id="Phobius"/>
    </source>
</evidence>
<evidence type="ECO:0000313" key="11">
    <source>
        <dbReference type="Proteomes" id="UP001347796"/>
    </source>
</evidence>
<feature type="binding site" description="axial binding residue" evidence="7">
    <location>
        <position position="454"/>
    </location>
    <ligand>
        <name>heme</name>
        <dbReference type="ChEBI" id="CHEBI:30413"/>
    </ligand>
    <ligandPart>
        <name>Fe</name>
        <dbReference type="ChEBI" id="CHEBI:18248"/>
    </ligandPart>
</feature>
<evidence type="ECO:0000256" key="1">
    <source>
        <dbReference type="ARBA" id="ARBA00004370"/>
    </source>
</evidence>
<dbReference type="GO" id="GO:0008395">
    <property type="term" value="F:steroid hydroxylase activity"/>
    <property type="evidence" value="ECO:0007669"/>
    <property type="project" value="TreeGrafter"/>
</dbReference>
<dbReference type="PRINTS" id="PR01686">
    <property type="entry name" value="EP450ICYP2D"/>
</dbReference>
<proteinExistence type="inferred from homology"/>
<dbReference type="PROSITE" id="PS00086">
    <property type="entry name" value="CYTOCHROME_P450"/>
    <property type="match status" value="1"/>
</dbReference>
<comment type="cofactor">
    <cofactor evidence="7">
        <name>heme</name>
        <dbReference type="ChEBI" id="CHEBI:30413"/>
    </cofactor>
</comment>
<keyword evidence="9" id="KW-0812">Transmembrane</keyword>
<reference evidence="10 11" key="1">
    <citation type="submission" date="2024-01" db="EMBL/GenBank/DDBJ databases">
        <title>The genome of the rayed Mediterranean limpet Patella caerulea (Linnaeus, 1758).</title>
        <authorList>
            <person name="Anh-Thu Weber A."/>
            <person name="Halstead-Nussloch G."/>
        </authorList>
    </citation>
    <scope>NUCLEOTIDE SEQUENCE [LARGE SCALE GENOMIC DNA]</scope>
    <source>
        <strain evidence="10">AATW-2023a</strain>
        <tissue evidence="10">Whole specimen</tissue>
    </source>
</reference>
<dbReference type="GO" id="GO:0005506">
    <property type="term" value="F:iron ion binding"/>
    <property type="evidence" value="ECO:0007669"/>
    <property type="project" value="InterPro"/>
</dbReference>
<dbReference type="PRINTS" id="PR00385">
    <property type="entry name" value="P450"/>
</dbReference>
<comment type="subcellular location">
    <subcellularLocation>
        <location evidence="1">Membrane</location>
    </subcellularLocation>
</comment>
<dbReference type="InterPro" id="IPR050182">
    <property type="entry name" value="Cytochrome_P450_fam2"/>
</dbReference>
<protein>
    <recommendedName>
        <fullName evidence="12">Cytochrome P450</fullName>
    </recommendedName>
</protein>
<dbReference type="InterPro" id="IPR017972">
    <property type="entry name" value="Cyt_P450_CS"/>
</dbReference>
<dbReference type="InterPro" id="IPR001128">
    <property type="entry name" value="Cyt_P450"/>
</dbReference>
<evidence type="ECO:0008006" key="12">
    <source>
        <dbReference type="Google" id="ProtNLM"/>
    </source>
</evidence>
<dbReference type="Pfam" id="PF00067">
    <property type="entry name" value="p450"/>
    <property type="match status" value="1"/>
</dbReference>
<keyword evidence="6 9" id="KW-0472">Membrane</keyword>
<dbReference type="Proteomes" id="UP001347796">
    <property type="component" value="Unassembled WGS sequence"/>
</dbReference>
<sequence>MAGILKQFQDTLQGIDRDGVNLGTVLMVGVCIGIWLLMRKPRGIPPGPRFTLPFVGDVLFLGGGGDIRVATRQLRKKYGDIFSVYFGPELFIFINGYDLIKEALVKRADEFTNRPPMVINDLLSKRKGIVFSSGKLWKEQRKFALETLREFGFGRSVLEDKILEEIGYFVEVIGQYNGKAFNMRRLTQSSVSNVISSIVYGQRFDYGDPVFNDFVERMDENFAVAGSSSLLNFLPVLRFLPGDLFKFKRTIRNSQGIDRTLIEPSVNDHLKNYDENNTSDFISSYIKEMKRIEKTGEESTIDKDNLIKSIGDLFIAGTETTSTTILWTILYLLHHPNIQAICYKEIQDVVGSGRLPSMKDRPSMPYTQAVLHEVLRIANIVIVGLPHTVDEDVIFHGYAIPKDTVVFPNIDSVLADDRVWGDAGVFRPERFLDGNGQLIKREEFIPFSLGRRACLGESLAKMELFLFVTTLLQRFEFKPVDPDNLPTLKGVLGLTHSPTPYEVRALPR</sequence>
<dbReference type="Gene3D" id="1.10.630.10">
    <property type="entry name" value="Cytochrome P450"/>
    <property type="match status" value="1"/>
</dbReference>
<dbReference type="GO" id="GO:0005737">
    <property type="term" value="C:cytoplasm"/>
    <property type="evidence" value="ECO:0007669"/>
    <property type="project" value="TreeGrafter"/>
</dbReference>
<dbReference type="InterPro" id="IPR036396">
    <property type="entry name" value="Cyt_P450_sf"/>
</dbReference>
<organism evidence="10 11">
    <name type="scientific">Patella caerulea</name>
    <name type="common">Rayed Mediterranean limpet</name>
    <dbReference type="NCBI Taxonomy" id="87958"/>
    <lineage>
        <taxon>Eukaryota</taxon>
        <taxon>Metazoa</taxon>
        <taxon>Spiralia</taxon>
        <taxon>Lophotrochozoa</taxon>
        <taxon>Mollusca</taxon>
        <taxon>Gastropoda</taxon>
        <taxon>Patellogastropoda</taxon>
        <taxon>Patelloidea</taxon>
        <taxon>Patellidae</taxon>
        <taxon>Patella</taxon>
    </lineage>
</organism>
<gene>
    <name evidence="10" type="ORF">SNE40_020365</name>
</gene>
<dbReference type="EMBL" id="JAZGQO010000015">
    <property type="protein sequence ID" value="KAK6169284.1"/>
    <property type="molecule type" value="Genomic_DNA"/>
</dbReference>
<evidence type="ECO:0000313" key="10">
    <source>
        <dbReference type="EMBL" id="KAK6169284.1"/>
    </source>
</evidence>
<keyword evidence="11" id="KW-1185">Reference proteome</keyword>
<name>A0AAN8GHP3_PATCE</name>
<dbReference type="AlphaFoldDB" id="A0AAN8GHP3"/>
<dbReference type="SUPFAM" id="SSF48264">
    <property type="entry name" value="Cytochrome P450"/>
    <property type="match status" value="1"/>
</dbReference>
<dbReference type="InterPro" id="IPR002401">
    <property type="entry name" value="Cyt_P450_E_grp-I"/>
</dbReference>
<accession>A0AAN8GHP3</accession>
<dbReference type="GO" id="GO:0020037">
    <property type="term" value="F:heme binding"/>
    <property type="evidence" value="ECO:0007669"/>
    <property type="project" value="InterPro"/>
</dbReference>
<keyword evidence="5 7" id="KW-0408">Iron</keyword>
<dbReference type="InterPro" id="IPR008069">
    <property type="entry name" value="Cyt_P450_E_grp-I_CYP2D-like"/>
</dbReference>
<dbReference type="GO" id="GO:0016020">
    <property type="term" value="C:membrane"/>
    <property type="evidence" value="ECO:0007669"/>
    <property type="project" value="UniProtKB-SubCell"/>
</dbReference>
<evidence type="ECO:0000256" key="7">
    <source>
        <dbReference type="PIRSR" id="PIRSR602401-1"/>
    </source>
</evidence>
<evidence type="ECO:0000256" key="8">
    <source>
        <dbReference type="RuleBase" id="RU000461"/>
    </source>
</evidence>
<keyword evidence="9" id="KW-1133">Transmembrane helix</keyword>
<comment type="caution">
    <text evidence="10">The sequence shown here is derived from an EMBL/GenBank/DDBJ whole genome shotgun (WGS) entry which is preliminary data.</text>
</comment>
<dbReference type="PANTHER" id="PTHR24300">
    <property type="entry name" value="CYTOCHROME P450 508A4-RELATED"/>
    <property type="match status" value="1"/>
</dbReference>
<evidence type="ECO:0000256" key="5">
    <source>
        <dbReference type="ARBA" id="ARBA00023004"/>
    </source>
</evidence>
<dbReference type="FunFam" id="1.10.630.10:FF:000004">
    <property type="entry name" value="cytochrome P450 2D15 isoform X1"/>
    <property type="match status" value="1"/>
</dbReference>
<keyword evidence="8" id="KW-0503">Monooxygenase</keyword>
<dbReference type="GO" id="GO:0016712">
    <property type="term" value="F:oxidoreductase activity, acting on paired donors, with incorporation or reduction of molecular oxygen, reduced flavin or flavoprotein as one donor, and incorporation of one atom of oxygen"/>
    <property type="evidence" value="ECO:0007669"/>
    <property type="project" value="InterPro"/>
</dbReference>
<comment type="similarity">
    <text evidence="2 8">Belongs to the cytochrome P450 family.</text>
</comment>
<feature type="transmembrane region" description="Helical" evidence="9">
    <location>
        <begin position="20"/>
        <end position="38"/>
    </location>
</feature>
<dbReference type="GO" id="GO:0006805">
    <property type="term" value="P:xenobiotic metabolic process"/>
    <property type="evidence" value="ECO:0007669"/>
    <property type="project" value="TreeGrafter"/>
</dbReference>
<keyword evidence="3 7" id="KW-0479">Metal-binding</keyword>